<dbReference type="KEGG" id="manq:L1994_02940"/>
<feature type="region of interest" description="Disordered" evidence="1">
    <location>
        <begin position="458"/>
        <end position="477"/>
    </location>
</feature>
<feature type="compositionally biased region" description="Gly residues" evidence="1">
    <location>
        <begin position="577"/>
        <end position="588"/>
    </location>
</feature>
<gene>
    <name evidence="3" type="ORF">L1994_02940</name>
</gene>
<feature type="compositionally biased region" description="Low complexity" evidence="1">
    <location>
        <begin position="466"/>
        <end position="477"/>
    </location>
</feature>
<accession>A0AAF0JNF4</accession>
<name>A0AAF0JNF4_9EURY</name>
<evidence type="ECO:0000256" key="2">
    <source>
        <dbReference type="SAM" id="Phobius"/>
    </source>
</evidence>
<dbReference type="EMBL" id="CP091092">
    <property type="protein sequence ID" value="WFN37361.1"/>
    <property type="molecule type" value="Genomic_DNA"/>
</dbReference>
<keyword evidence="2" id="KW-0472">Membrane</keyword>
<keyword evidence="2" id="KW-0812">Transmembrane</keyword>
<sequence>MLVIPSSVLADPFESVLTKDYNYKNVTIRNINSLDIANPAVSKVDVLSTAGDGSDIDKVNIPKISSVKRTFTTTSGKFQGVAVTIDTSQMSSDIDWSGISGYNIYTKRTVPTLKFTVPGYRGNPMLVQISDDLTKDQASDLSTFIDNSKPTFVYHPDRIMHVNIQSSQYRGSGTFSSEDYNTSDISWTLNKNIVQLSSGFSAPADNSRTYEKAYSEDIPEIGKYSGSAIYLDNDAKTVTVLAGFPVLILDNDYTGTWTEQTNGDIKVSFATNPSGLSKVVWLMLDKDADYSLDMKINTSAVVGDASSRWGSLAGSGDITGIMYDMVRNDVGESFATYKFKAAGGSEPSYANNWANIAISEGYGASGQNDGSYAIVPKATYDAFKTGNYYLYLMGLNDKHDVIAFDQTEKSLKKEDVNGGQPIQPNTPVVINVGTVGDTVETETDVVINLTTSNSTSGSQKITVTIGTEPPEGGSNPPSGEKMLMKFLTIEASISNDDLSSVRIEASYNETQVKNAGIDESKLRLYYWDIISETYKETTDSGVDTVNNKVYGYVTHLTTFAIITKTTETPTTATPTPTGGGGGGGGGGSGGGGGFAGSIIAGGEAGTITTVTTTGRLDTDKDGVVETSIEIDAKDELAGLVILRGTTALDIFGDPLREVTIIPVSKSSAPYTPEKGKGKIFSFNGMYYECSPAGATFDPPIDIVFQLTEDQFYSLEDNQHFSVQYYDESTGEWVEVRTYVNPGTHQVIGEVLHFSTYALLVKDTAFEVVTETVTTAPLGEGEKPAGEIPVWAWALVIVVILVLIAGIWIYYNKKKS</sequence>
<feature type="compositionally biased region" description="Low complexity" evidence="1">
    <location>
        <begin position="567"/>
        <end position="576"/>
    </location>
</feature>
<protein>
    <submittedName>
        <fullName evidence="3">Uncharacterized protein</fullName>
    </submittedName>
</protein>
<keyword evidence="4" id="KW-1185">Reference proteome</keyword>
<dbReference type="AlphaFoldDB" id="A0AAF0JNF4"/>
<feature type="transmembrane region" description="Helical" evidence="2">
    <location>
        <begin position="789"/>
        <end position="810"/>
    </location>
</feature>
<keyword evidence="2" id="KW-1133">Transmembrane helix</keyword>
<organism evidence="3 4">
    <name type="scientific">Methanomicrobium antiquum</name>
    <dbReference type="NCBI Taxonomy" id="487686"/>
    <lineage>
        <taxon>Archaea</taxon>
        <taxon>Methanobacteriati</taxon>
        <taxon>Methanobacteriota</taxon>
        <taxon>Stenosarchaea group</taxon>
        <taxon>Methanomicrobia</taxon>
        <taxon>Methanomicrobiales</taxon>
        <taxon>Methanomicrobiaceae</taxon>
        <taxon>Methanomicrobium</taxon>
    </lineage>
</organism>
<evidence type="ECO:0000313" key="4">
    <source>
        <dbReference type="Proteomes" id="UP001218895"/>
    </source>
</evidence>
<dbReference type="GeneID" id="79949317"/>
<evidence type="ECO:0000313" key="3">
    <source>
        <dbReference type="EMBL" id="WFN37361.1"/>
    </source>
</evidence>
<proteinExistence type="predicted"/>
<dbReference type="Proteomes" id="UP001218895">
    <property type="component" value="Chromosome"/>
</dbReference>
<reference evidence="3" key="1">
    <citation type="submission" date="2022-01" db="EMBL/GenBank/DDBJ databases">
        <title>Complete genome of Methanomicrobium antiquum DSM 21220.</title>
        <authorList>
            <person name="Chen S.-C."/>
            <person name="You Y.-T."/>
            <person name="Zhou Y.-Z."/>
            <person name="Lai M.-C."/>
        </authorList>
    </citation>
    <scope>NUCLEOTIDE SEQUENCE</scope>
    <source>
        <strain evidence="3">DSM 21220</strain>
    </source>
</reference>
<feature type="region of interest" description="Disordered" evidence="1">
    <location>
        <begin position="567"/>
        <end position="588"/>
    </location>
</feature>
<evidence type="ECO:0000256" key="1">
    <source>
        <dbReference type="SAM" id="MobiDB-lite"/>
    </source>
</evidence>
<dbReference type="RefSeq" id="WP_278100200.1">
    <property type="nucleotide sequence ID" value="NZ_CP091092.1"/>
</dbReference>